<dbReference type="Proteomes" id="UP000029492">
    <property type="component" value="Chromosome"/>
</dbReference>
<proteinExistence type="inferred from homology"/>
<dbReference type="PANTHER" id="PTHR47268">
    <property type="entry name" value="ACYLPHOSPHATASE"/>
    <property type="match status" value="1"/>
</dbReference>
<evidence type="ECO:0000256" key="1">
    <source>
        <dbReference type="ARBA" id="ARBA00005614"/>
    </source>
</evidence>
<evidence type="ECO:0000313" key="8">
    <source>
        <dbReference type="Proteomes" id="UP000029492"/>
    </source>
</evidence>
<gene>
    <name evidence="7" type="ORF">MOC_3112</name>
</gene>
<evidence type="ECO:0000256" key="5">
    <source>
        <dbReference type="RuleBase" id="RU004168"/>
    </source>
</evidence>
<feature type="domain" description="Acylphosphatase-like" evidence="6">
    <location>
        <begin position="6"/>
        <end position="93"/>
    </location>
</feature>
<dbReference type="STRING" id="693986.MOC_3112"/>
<dbReference type="PROSITE" id="PS51160">
    <property type="entry name" value="ACYLPHOSPHATASE_3"/>
    <property type="match status" value="1"/>
</dbReference>
<dbReference type="eggNOG" id="COG1254">
    <property type="taxonomic scope" value="Bacteria"/>
</dbReference>
<sequence length="94" mass="9729">MSETRTISVIVTGRVQGVSYRAWTQAEARARGLSGSVRNRDDGTVEAVFSGPPEAVAAMEALCRSGPAGARVTDVAVRAGGDVPPGGGFRILRD</sequence>
<keyword evidence="8" id="KW-1185">Reference proteome</keyword>
<evidence type="ECO:0000256" key="2">
    <source>
        <dbReference type="ARBA" id="ARBA00012150"/>
    </source>
</evidence>
<dbReference type="InterPro" id="IPR020456">
    <property type="entry name" value="Acylphosphatase"/>
</dbReference>
<keyword evidence="4 7" id="KW-0378">Hydrolase</keyword>
<dbReference type="GO" id="GO:0003998">
    <property type="term" value="F:acylphosphatase activity"/>
    <property type="evidence" value="ECO:0007669"/>
    <property type="project" value="UniProtKB-EC"/>
</dbReference>
<dbReference type="Pfam" id="PF00708">
    <property type="entry name" value="Acylphosphatase"/>
    <property type="match status" value="1"/>
</dbReference>
<reference evidence="7 8" key="1">
    <citation type="journal article" date="2014" name="PLoS ONE">
        <title>Genome Information of Methylobacterium oryzae, a Plant-Probiotic Methylotroph in the Phyllosphere.</title>
        <authorList>
            <person name="Kwak M.J."/>
            <person name="Jeong H."/>
            <person name="Madhaiyan M."/>
            <person name="Lee Y."/>
            <person name="Sa T.M."/>
            <person name="Oh T.K."/>
            <person name="Kim J.F."/>
        </authorList>
    </citation>
    <scope>NUCLEOTIDE SEQUENCE [LARGE SCALE GENOMIC DNA]</scope>
    <source>
        <strain evidence="7 8">CBMB20</strain>
    </source>
</reference>
<feature type="active site" evidence="4">
    <location>
        <position position="39"/>
    </location>
</feature>
<accession>A0A089NU13</accession>
<dbReference type="HOGENOM" id="CLU_141932_3_2_5"/>
<organism evidence="7 8">
    <name type="scientific">Methylobacterium oryzae CBMB20</name>
    <dbReference type="NCBI Taxonomy" id="693986"/>
    <lineage>
        <taxon>Bacteria</taxon>
        <taxon>Pseudomonadati</taxon>
        <taxon>Pseudomonadota</taxon>
        <taxon>Alphaproteobacteria</taxon>
        <taxon>Hyphomicrobiales</taxon>
        <taxon>Methylobacteriaceae</taxon>
        <taxon>Methylobacterium</taxon>
    </lineage>
</organism>
<dbReference type="EMBL" id="CP003811">
    <property type="protein sequence ID" value="AIQ90867.1"/>
    <property type="molecule type" value="Genomic_DNA"/>
</dbReference>
<dbReference type="KEGG" id="mor:MOC_3112"/>
<evidence type="ECO:0000259" key="6">
    <source>
        <dbReference type="PROSITE" id="PS51160"/>
    </source>
</evidence>
<dbReference type="AlphaFoldDB" id="A0A089NU13"/>
<name>A0A089NU13_9HYPH</name>
<dbReference type="InterPro" id="IPR001792">
    <property type="entry name" value="Acylphosphatase-like_dom"/>
</dbReference>
<dbReference type="EC" id="3.6.1.7" evidence="2 4"/>
<feature type="active site" evidence="4">
    <location>
        <position position="21"/>
    </location>
</feature>
<dbReference type="InterPro" id="IPR036046">
    <property type="entry name" value="Acylphosphatase-like_dom_sf"/>
</dbReference>
<evidence type="ECO:0000313" key="7">
    <source>
        <dbReference type="EMBL" id="AIQ90867.1"/>
    </source>
</evidence>
<dbReference type="PRINTS" id="PR00112">
    <property type="entry name" value="ACYLPHPHTASE"/>
</dbReference>
<dbReference type="Gene3D" id="3.30.70.100">
    <property type="match status" value="1"/>
</dbReference>
<comment type="similarity">
    <text evidence="1 5">Belongs to the acylphosphatase family.</text>
</comment>
<protein>
    <recommendedName>
        <fullName evidence="2 4">acylphosphatase</fullName>
        <ecNumber evidence="2 4">3.6.1.7</ecNumber>
    </recommendedName>
</protein>
<dbReference type="PANTHER" id="PTHR47268:SF4">
    <property type="entry name" value="ACYLPHOSPHATASE"/>
    <property type="match status" value="1"/>
</dbReference>
<comment type="catalytic activity">
    <reaction evidence="3 4">
        <text>an acyl phosphate + H2O = a carboxylate + phosphate + H(+)</text>
        <dbReference type="Rhea" id="RHEA:14965"/>
        <dbReference type="ChEBI" id="CHEBI:15377"/>
        <dbReference type="ChEBI" id="CHEBI:15378"/>
        <dbReference type="ChEBI" id="CHEBI:29067"/>
        <dbReference type="ChEBI" id="CHEBI:43474"/>
        <dbReference type="ChEBI" id="CHEBI:59918"/>
        <dbReference type="EC" id="3.6.1.7"/>
    </reaction>
</comment>
<dbReference type="RefSeq" id="WP_043356998.1">
    <property type="nucleotide sequence ID" value="NZ_CP003811.1"/>
</dbReference>
<evidence type="ECO:0000256" key="3">
    <source>
        <dbReference type="ARBA" id="ARBA00047645"/>
    </source>
</evidence>
<dbReference type="SUPFAM" id="SSF54975">
    <property type="entry name" value="Acylphosphatase/BLUF domain-like"/>
    <property type="match status" value="1"/>
</dbReference>
<evidence type="ECO:0000256" key="4">
    <source>
        <dbReference type="PROSITE-ProRule" id="PRU00520"/>
    </source>
</evidence>